<dbReference type="InterPro" id="IPR025201">
    <property type="entry name" value="KdpD_TM"/>
</dbReference>
<dbReference type="SUPFAM" id="SSF47384">
    <property type="entry name" value="Homodimeric domain of signal transducing histidine kinase"/>
    <property type="match status" value="1"/>
</dbReference>
<evidence type="ECO:0000256" key="2">
    <source>
        <dbReference type="ARBA" id="ARBA00004141"/>
    </source>
</evidence>
<keyword evidence="16" id="KW-1185">Reference proteome</keyword>
<keyword evidence="12 13" id="KW-0472">Membrane</keyword>
<reference evidence="15 16" key="1">
    <citation type="submission" date="2020-08" db="EMBL/GenBank/DDBJ databases">
        <title>Genomic Encyclopedia of Type Strains, Phase III (KMG-III): the genomes of soil and plant-associated and newly described type strains.</title>
        <authorList>
            <person name="Whitman W."/>
        </authorList>
    </citation>
    <scope>NUCLEOTIDE SEQUENCE [LARGE SCALE GENOMIC DNA]</scope>
    <source>
        <strain evidence="15 16">CECT 4462</strain>
    </source>
</reference>
<keyword evidence="11" id="KW-0902">Two-component regulatory system</keyword>
<dbReference type="SMART" id="SM00388">
    <property type="entry name" value="HisKA"/>
    <property type="match status" value="1"/>
</dbReference>
<keyword evidence="8 15" id="KW-0418">Kinase</keyword>
<dbReference type="InterPro" id="IPR029016">
    <property type="entry name" value="GAF-like_dom_sf"/>
</dbReference>
<dbReference type="AlphaFoldDB" id="A0A839T425"/>
<dbReference type="Pfam" id="PF13493">
    <property type="entry name" value="DUF4118"/>
    <property type="match status" value="1"/>
</dbReference>
<feature type="domain" description="Histidine kinase" evidence="14">
    <location>
        <begin position="270"/>
        <end position="483"/>
    </location>
</feature>
<feature type="transmembrane region" description="Helical" evidence="13">
    <location>
        <begin position="85"/>
        <end position="105"/>
    </location>
</feature>
<dbReference type="GO" id="GO:0000155">
    <property type="term" value="F:phosphorelay sensor kinase activity"/>
    <property type="evidence" value="ECO:0007669"/>
    <property type="project" value="InterPro"/>
</dbReference>
<name>A0A839T425_AZOMA</name>
<evidence type="ECO:0000256" key="9">
    <source>
        <dbReference type="ARBA" id="ARBA00022840"/>
    </source>
</evidence>
<evidence type="ECO:0000259" key="14">
    <source>
        <dbReference type="PROSITE" id="PS50109"/>
    </source>
</evidence>
<evidence type="ECO:0000256" key="13">
    <source>
        <dbReference type="SAM" id="Phobius"/>
    </source>
</evidence>
<keyword evidence="6 13" id="KW-0812">Transmembrane</keyword>
<evidence type="ECO:0000256" key="7">
    <source>
        <dbReference type="ARBA" id="ARBA00022741"/>
    </source>
</evidence>
<keyword evidence="9" id="KW-0067">ATP-binding</keyword>
<dbReference type="GO" id="GO:0005886">
    <property type="term" value="C:plasma membrane"/>
    <property type="evidence" value="ECO:0007669"/>
    <property type="project" value="TreeGrafter"/>
</dbReference>
<dbReference type="PROSITE" id="PS50109">
    <property type="entry name" value="HIS_KIN"/>
    <property type="match status" value="1"/>
</dbReference>
<dbReference type="RefSeq" id="WP_338021227.1">
    <property type="nucleotide sequence ID" value="NZ_JACHXI010000005.1"/>
</dbReference>
<gene>
    <name evidence="15" type="ORF">FHR87_001479</name>
</gene>
<comment type="subcellular location">
    <subcellularLocation>
        <location evidence="2">Membrane</location>
        <topology evidence="2">Multi-pass membrane protein</topology>
    </subcellularLocation>
</comment>
<dbReference type="Gene3D" id="3.30.450.40">
    <property type="match status" value="1"/>
</dbReference>
<comment type="catalytic activity">
    <reaction evidence="1">
        <text>ATP + protein L-histidine = ADP + protein N-phospho-L-histidine.</text>
        <dbReference type="EC" id="2.7.13.3"/>
    </reaction>
</comment>
<feature type="transmembrane region" description="Helical" evidence="13">
    <location>
        <begin position="55"/>
        <end position="73"/>
    </location>
</feature>
<dbReference type="Gene3D" id="3.30.565.10">
    <property type="entry name" value="Histidine kinase-like ATPase, C-terminal domain"/>
    <property type="match status" value="1"/>
</dbReference>
<dbReference type="InterPro" id="IPR038318">
    <property type="entry name" value="KdpD_sf"/>
</dbReference>
<proteinExistence type="predicted"/>
<feature type="transmembrane region" description="Helical" evidence="13">
    <location>
        <begin position="15"/>
        <end position="43"/>
    </location>
</feature>
<dbReference type="GO" id="GO:0005524">
    <property type="term" value="F:ATP binding"/>
    <property type="evidence" value="ECO:0007669"/>
    <property type="project" value="UniProtKB-KW"/>
</dbReference>
<evidence type="ECO:0000256" key="10">
    <source>
        <dbReference type="ARBA" id="ARBA00022989"/>
    </source>
</evidence>
<evidence type="ECO:0000256" key="5">
    <source>
        <dbReference type="ARBA" id="ARBA00022679"/>
    </source>
</evidence>
<evidence type="ECO:0000256" key="6">
    <source>
        <dbReference type="ARBA" id="ARBA00022692"/>
    </source>
</evidence>
<dbReference type="InterPro" id="IPR003661">
    <property type="entry name" value="HisK_dim/P_dom"/>
</dbReference>
<dbReference type="InterPro" id="IPR036097">
    <property type="entry name" value="HisK_dim/P_sf"/>
</dbReference>
<dbReference type="Pfam" id="PF02518">
    <property type="entry name" value="HATPase_c"/>
    <property type="match status" value="1"/>
</dbReference>
<dbReference type="PANTHER" id="PTHR45569:SF1">
    <property type="entry name" value="SENSOR PROTEIN KDPD"/>
    <property type="match status" value="1"/>
</dbReference>
<dbReference type="Gene3D" id="1.20.120.620">
    <property type="entry name" value="Backbone structure of the membrane domain of e. Coli histidine kinase receptor kdpd"/>
    <property type="match status" value="1"/>
</dbReference>
<dbReference type="EMBL" id="JACHXI010000005">
    <property type="protein sequence ID" value="MBB3103084.1"/>
    <property type="molecule type" value="Genomic_DNA"/>
</dbReference>
<keyword evidence="7" id="KW-0547">Nucleotide-binding</keyword>
<evidence type="ECO:0000256" key="8">
    <source>
        <dbReference type="ARBA" id="ARBA00022777"/>
    </source>
</evidence>
<evidence type="ECO:0000256" key="11">
    <source>
        <dbReference type="ARBA" id="ARBA00023012"/>
    </source>
</evidence>
<evidence type="ECO:0000256" key="12">
    <source>
        <dbReference type="ARBA" id="ARBA00023136"/>
    </source>
</evidence>
<evidence type="ECO:0000313" key="16">
    <source>
        <dbReference type="Proteomes" id="UP000549250"/>
    </source>
</evidence>
<dbReference type="InterPro" id="IPR005467">
    <property type="entry name" value="His_kinase_dom"/>
</dbReference>
<dbReference type="PANTHER" id="PTHR45569">
    <property type="entry name" value="SENSOR PROTEIN KDPD"/>
    <property type="match status" value="1"/>
</dbReference>
<keyword evidence="4" id="KW-0597">Phosphoprotein</keyword>
<evidence type="ECO:0000256" key="4">
    <source>
        <dbReference type="ARBA" id="ARBA00022553"/>
    </source>
</evidence>
<sequence>MSQTAVSVRNYQPALLVSIGLTLFILPLQASLDLANTVLFYVLGVVVTGSRYGRGPAIFAAVSNSLFYLYLFVPPPLSLAITEPQYLLAAVVMLVVAVLVGHLTASLKSKAEQVDAWETQSRALYDLARQLGASLTSEEVAQVTSRFLRIALQAVNIRIIPESACDQPPPPLTGALLRAALNQGQPLLSNGSSQQLTLVLMPLAACVDPRCVLACELPTTTARTPATQELLETASSVVTVALQRTHFADVARETEIRRSAEALRNSILSALSHDLRTPLTVMVGLAETLELDKISPERQRNMLAALKNQALLINQQVTNLLDMARLRSGSIDLNEAWQPIEDVIGTTLRLVKRHWKDREITVDVSPDLPPLRFDAVLIERLLWNLLENAIKFSPADTPVELVVRRLGDWVEVLVCDWGPGLPPEALEDLFNMFRRGREESNIPGVGLGLAIARGFAEVHGGQVLAENRLGGGACFRLRLPVGTPPTLKELEGL</sequence>
<dbReference type="SUPFAM" id="SSF55874">
    <property type="entry name" value="ATPase domain of HSP90 chaperone/DNA topoisomerase II/histidine kinase"/>
    <property type="match status" value="1"/>
</dbReference>
<dbReference type="InterPro" id="IPR004358">
    <property type="entry name" value="Sig_transdc_His_kin-like_C"/>
</dbReference>
<dbReference type="InterPro" id="IPR003594">
    <property type="entry name" value="HATPase_dom"/>
</dbReference>
<comment type="caution">
    <text evidence="15">The sequence shown here is derived from an EMBL/GenBank/DDBJ whole genome shotgun (WGS) entry which is preliminary data.</text>
</comment>
<keyword evidence="10 13" id="KW-1133">Transmembrane helix</keyword>
<dbReference type="SMART" id="SM00387">
    <property type="entry name" value="HATPase_c"/>
    <property type="match status" value="1"/>
</dbReference>
<dbReference type="InterPro" id="IPR036890">
    <property type="entry name" value="HATPase_C_sf"/>
</dbReference>
<evidence type="ECO:0000313" key="15">
    <source>
        <dbReference type="EMBL" id="MBB3103084.1"/>
    </source>
</evidence>
<evidence type="ECO:0000256" key="1">
    <source>
        <dbReference type="ARBA" id="ARBA00000085"/>
    </source>
</evidence>
<dbReference type="Gene3D" id="1.10.287.130">
    <property type="match status" value="1"/>
</dbReference>
<protein>
    <recommendedName>
        <fullName evidence="3">histidine kinase</fullName>
        <ecNumber evidence="3">2.7.13.3</ecNumber>
    </recommendedName>
</protein>
<dbReference type="Pfam" id="PF00512">
    <property type="entry name" value="HisKA"/>
    <property type="match status" value="1"/>
</dbReference>
<dbReference type="CDD" id="cd00075">
    <property type="entry name" value="HATPase"/>
    <property type="match status" value="1"/>
</dbReference>
<accession>A0A839T425</accession>
<dbReference type="InterPro" id="IPR052023">
    <property type="entry name" value="Histidine_kinase_KdpD"/>
</dbReference>
<dbReference type="Proteomes" id="UP000549250">
    <property type="component" value="Unassembled WGS sequence"/>
</dbReference>
<keyword evidence="5 15" id="KW-0808">Transferase</keyword>
<dbReference type="PRINTS" id="PR00344">
    <property type="entry name" value="BCTRLSENSOR"/>
</dbReference>
<dbReference type="EC" id="2.7.13.3" evidence="3"/>
<dbReference type="CDD" id="cd00082">
    <property type="entry name" value="HisKA"/>
    <property type="match status" value="1"/>
</dbReference>
<evidence type="ECO:0000256" key="3">
    <source>
        <dbReference type="ARBA" id="ARBA00012438"/>
    </source>
</evidence>
<organism evidence="15 16">
    <name type="scientific">Azomonas macrocytogenes</name>
    <name type="common">Azotobacter macrocytogenes</name>
    <dbReference type="NCBI Taxonomy" id="69962"/>
    <lineage>
        <taxon>Bacteria</taxon>
        <taxon>Pseudomonadati</taxon>
        <taxon>Pseudomonadota</taxon>
        <taxon>Gammaproteobacteria</taxon>
        <taxon>Pseudomonadales</taxon>
        <taxon>Pseudomonadaceae</taxon>
        <taxon>Azomonas</taxon>
    </lineage>
</organism>